<sequence>MGSRRHHRVANQPTHVDAAGSVAWQLPVSGTTEKGLLQQPIQCIAAAVTLPKQIRPSSGKKLNEIQMRTYLSCKNLLMNQCIMARIK</sequence>
<gene>
    <name evidence="1" type="ORF">E2562_002890</name>
</gene>
<reference evidence="1 2" key="1">
    <citation type="submission" date="2019-11" db="EMBL/GenBank/DDBJ databases">
        <title>Whole genome sequence of Oryza granulata.</title>
        <authorList>
            <person name="Li W."/>
        </authorList>
    </citation>
    <scope>NUCLEOTIDE SEQUENCE [LARGE SCALE GENOMIC DNA]</scope>
    <source>
        <strain evidence="2">cv. Menghai</strain>
        <tissue evidence="1">Leaf</tissue>
    </source>
</reference>
<name>A0A6G1DCA2_9ORYZ</name>
<proteinExistence type="predicted"/>
<accession>A0A6G1DCA2</accession>
<dbReference type="EMBL" id="SPHZ02000006">
    <property type="protein sequence ID" value="KAF0910425.1"/>
    <property type="molecule type" value="Genomic_DNA"/>
</dbReference>
<dbReference type="Proteomes" id="UP000479710">
    <property type="component" value="Unassembled WGS sequence"/>
</dbReference>
<keyword evidence="2" id="KW-1185">Reference proteome</keyword>
<comment type="caution">
    <text evidence="1">The sequence shown here is derived from an EMBL/GenBank/DDBJ whole genome shotgun (WGS) entry which is preliminary data.</text>
</comment>
<evidence type="ECO:0000313" key="1">
    <source>
        <dbReference type="EMBL" id="KAF0910425.1"/>
    </source>
</evidence>
<organism evidence="1 2">
    <name type="scientific">Oryza meyeriana var. granulata</name>
    <dbReference type="NCBI Taxonomy" id="110450"/>
    <lineage>
        <taxon>Eukaryota</taxon>
        <taxon>Viridiplantae</taxon>
        <taxon>Streptophyta</taxon>
        <taxon>Embryophyta</taxon>
        <taxon>Tracheophyta</taxon>
        <taxon>Spermatophyta</taxon>
        <taxon>Magnoliopsida</taxon>
        <taxon>Liliopsida</taxon>
        <taxon>Poales</taxon>
        <taxon>Poaceae</taxon>
        <taxon>BOP clade</taxon>
        <taxon>Oryzoideae</taxon>
        <taxon>Oryzeae</taxon>
        <taxon>Oryzinae</taxon>
        <taxon>Oryza</taxon>
        <taxon>Oryza meyeriana</taxon>
    </lineage>
</organism>
<evidence type="ECO:0000313" key="2">
    <source>
        <dbReference type="Proteomes" id="UP000479710"/>
    </source>
</evidence>
<dbReference type="AlphaFoldDB" id="A0A6G1DCA2"/>
<protein>
    <submittedName>
        <fullName evidence="1">Uncharacterized protein</fullName>
    </submittedName>
</protein>